<keyword evidence="2" id="KW-1185">Reference proteome</keyword>
<accession>A0A8H7BF55</accession>
<protein>
    <submittedName>
        <fullName evidence="1">Uncharacterized protein</fullName>
    </submittedName>
</protein>
<dbReference type="EMBL" id="JABAYA010000226">
    <property type="protein sequence ID" value="KAF7721912.1"/>
    <property type="molecule type" value="Genomic_DNA"/>
</dbReference>
<evidence type="ECO:0000313" key="1">
    <source>
        <dbReference type="EMBL" id="KAF7721912.1"/>
    </source>
</evidence>
<proteinExistence type="predicted"/>
<dbReference type="AlphaFoldDB" id="A0A8H7BF55"/>
<name>A0A8H7BF55_9FUNG</name>
<dbReference type="OrthoDB" id="2282221at2759"/>
<dbReference type="Proteomes" id="UP000605846">
    <property type="component" value="Unassembled WGS sequence"/>
</dbReference>
<sequence length="124" mass="13432">MPYRAALNALDNDLTKPATVFTLCDLPQSGYGSSTTAIPRLGSQILEKLTIGMLTSGKVSAKDFKAILQLYNGKMNRASPEKKAVATLPKIVEIDLASQVNKAISAANANITVNIEERLHRLYK</sequence>
<comment type="caution">
    <text evidence="1">The sequence shown here is derived from an EMBL/GenBank/DDBJ whole genome shotgun (WGS) entry which is preliminary data.</text>
</comment>
<gene>
    <name evidence="1" type="ORF">EC973_003951</name>
</gene>
<evidence type="ECO:0000313" key="2">
    <source>
        <dbReference type="Proteomes" id="UP000605846"/>
    </source>
</evidence>
<organism evidence="1 2">
    <name type="scientific">Apophysomyces ossiformis</name>
    <dbReference type="NCBI Taxonomy" id="679940"/>
    <lineage>
        <taxon>Eukaryota</taxon>
        <taxon>Fungi</taxon>
        <taxon>Fungi incertae sedis</taxon>
        <taxon>Mucoromycota</taxon>
        <taxon>Mucoromycotina</taxon>
        <taxon>Mucoromycetes</taxon>
        <taxon>Mucorales</taxon>
        <taxon>Mucorineae</taxon>
        <taxon>Mucoraceae</taxon>
        <taxon>Apophysomyces</taxon>
    </lineage>
</organism>
<reference evidence="1" key="1">
    <citation type="submission" date="2020-01" db="EMBL/GenBank/DDBJ databases">
        <title>Genome Sequencing of Three Apophysomyces-Like Fungal Strains Confirms a Novel Fungal Genus in the Mucoromycota with divergent Burkholderia-like Endosymbiotic Bacteria.</title>
        <authorList>
            <person name="Stajich J.E."/>
            <person name="Macias A.M."/>
            <person name="Carter-House D."/>
            <person name="Lovett B."/>
            <person name="Kasson L.R."/>
            <person name="Berry K."/>
            <person name="Grigoriev I."/>
            <person name="Chang Y."/>
            <person name="Spatafora J."/>
            <person name="Kasson M.T."/>
        </authorList>
    </citation>
    <scope>NUCLEOTIDE SEQUENCE</scope>
    <source>
        <strain evidence="1">NRRL A-21654</strain>
    </source>
</reference>